<dbReference type="PANTHER" id="PTHR25462">
    <property type="entry name" value="BONUS, ISOFORM C-RELATED"/>
    <property type="match status" value="1"/>
</dbReference>
<evidence type="ECO:0000256" key="7">
    <source>
        <dbReference type="PROSITE-ProRule" id="PRU00504"/>
    </source>
</evidence>
<feature type="domain" description="RING-type" evidence="8">
    <location>
        <begin position="16"/>
        <end position="60"/>
    </location>
</feature>
<dbReference type="SMART" id="SM00184">
    <property type="entry name" value="RING"/>
    <property type="match status" value="1"/>
</dbReference>
<dbReference type="Pfam" id="PF00643">
    <property type="entry name" value="zf-B_box"/>
    <property type="match status" value="1"/>
</dbReference>
<protein>
    <submittedName>
        <fullName evidence="11">Tripartite motif-containing protein 3-like</fullName>
    </submittedName>
</protein>
<evidence type="ECO:0000313" key="10">
    <source>
        <dbReference type="Proteomes" id="UP000085678"/>
    </source>
</evidence>
<dbReference type="InterPro" id="IPR013083">
    <property type="entry name" value="Znf_RING/FYVE/PHD"/>
</dbReference>
<evidence type="ECO:0000256" key="6">
    <source>
        <dbReference type="PROSITE-ProRule" id="PRU00024"/>
    </source>
</evidence>
<dbReference type="Proteomes" id="UP000085678">
    <property type="component" value="Unplaced"/>
</dbReference>
<dbReference type="Gene3D" id="3.30.40.10">
    <property type="entry name" value="Zinc/RING finger domain, C3HC4 (zinc finger)"/>
    <property type="match status" value="1"/>
</dbReference>
<keyword evidence="1" id="KW-0597">Phosphoprotein</keyword>
<evidence type="ECO:0000256" key="1">
    <source>
        <dbReference type="ARBA" id="ARBA00022553"/>
    </source>
</evidence>
<accession>A0A1S3K7L7</accession>
<organism evidence="10 11">
    <name type="scientific">Lingula anatina</name>
    <name type="common">Brachiopod</name>
    <name type="synonym">Lingula unguis</name>
    <dbReference type="NCBI Taxonomy" id="7574"/>
    <lineage>
        <taxon>Eukaryota</taxon>
        <taxon>Metazoa</taxon>
        <taxon>Spiralia</taxon>
        <taxon>Lophotrochozoa</taxon>
        <taxon>Brachiopoda</taxon>
        <taxon>Linguliformea</taxon>
        <taxon>Lingulata</taxon>
        <taxon>Lingulida</taxon>
        <taxon>Linguloidea</taxon>
        <taxon>Lingulidae</taxon>
        <taxon>Lingula</taxon>
    </lineage>
</organism>
<keyword evidence="5" id="KW-0862">Zinc</keyword>
<dbReference type="OrthoDB" id="111250at2759"/>
<dbReference type="InterPro" id="IPR001841">
    <property type="entry name" value="Znf_RING"/>
</dbReference>
<dbReference type="PROSITE" id="PS50119">
    <property type="entry name" value="ZF_BBOX"/>
    <property type="match status" value="1"/>
</dbReference>
<evidence type="ECO:0000259" key="9">
    <source>
        <dbReference type="PROSITE" id="PS50119"/>
    </source>
</evidence>
<dbReference type="GO" id="GO:0008270">
    <property type="term" value="F:zinc ion binding"/>
    <property type="evidence" value="ECO:0007669"/>
    <property type="project" value="UniProtKB-KW"/>
</dbReference>
<dbReference type="RefSeq" id="XP_013418625.1">
    <property type="nucleotide sequence ID" value="XM_013563171.1"/>
</dbReference>
<evidence type="ECO:0000259" key="8">
    <source>
        <dbReference type="PROSITE" id="PS50089"/>
    </source>
</evidence>
<feature type="domain" description="B box-type" evidence="9">
    <location>
        <begin position="112"/>
        <end position="153"/>
    </location>
</feature>
<reference evidence="11" key="1">
    <citation type="submission" date="2025-08" db="UniProtKB">
        <authorList>
            <consortium name="RefSeq"/>
        </authorList>
    </citation>
    <scope>IDENTIFICATION</scope>
    <source>
        <tissue evidence="11">Gonads</tissue>
    </source>
</reference>
<dbReference type="KEGG" id="lak:106179511"/>
<dbReference type="CDD" id="cd05819">
    <property type="entry name" value="NHL"/>
    <property type="match status" value="1"/>
</dbReference>
<dbReference type="Gene3D" id="2.120.10.30">
    <property type="entry name" value="TolB, C-terminal domain"/>
    <property type="match status" value="1"/>
</dbReference>
<proteinExistence type="predicted"/>
<dbReference type="PANTHER" id="PTHR25462:SF296">
    <property type="entry name" value="MEIOTIC P26, ISOFORM F"/>
    <property type="match status" value="1"/>
</dbReference>
<keyword evidence="3" id="KW-0677">Repeat</keyword>
<keyword evidence="2" id="KW-0479">Metal-binding</keyword>
<dbReference type="InParanoid" id="A0A1S3K7L7"/>
<gene>
    <name evidence="11" type="primary">LOC106179511</name>
</gene>
<dbReference type="InterPro" id="IPR011042">
    <property type="entry name" value="6-blade_b-propeller_TolB-like"/>
</dbReference>
<dbReference type="SUPFAM" id="SSF57850">
    <property type="entry name" value="RING/U-box"/>
    <property type="match status" value="1"/>
</dbReference>
<dbReference type="InterPro" id="IPR000315">
    <property type="entry name" value="Znf_B-box"/>
</dbReference>
<dbReference type="PROSITE" id="PS00518">
    <property type="entry name" value="ZF_RING_1"/>
    <property type="match status" value="1"/>
</dbReference>
<name>A0A1S3K7L7_LINAN</name>
<dbReference type="AlphaFoldDB" id="A0A1S3K7L7"/>
<dbReference type="InterPro" id="IPR047153">
    <property type="entry name" value="TRIM45/56/19-like"/>
</dbReference>
<evidence type="ECO:0000256" key="5">
    <source>
        <dbReference type="ARBA" id="ARBA00022833"/>
    </source>
</evidence>
<feature type="repeat" description="NHL" evidence="7">
    <location>
        <begin position="521"/>
        <end position="564"/>
    </location>
</feature>
<dbReference type="InterPro" id="IPR027370">
    <property type="entry name" value="Znf-RING_euk"/>
</dbReference>
<dbReference type="PROSITE" id="PS51125">
    <property type="entry name" value="NHL"/>
    <property type="match status" value="2"/>
</dbReference>
<dbReference type="SUPFAM" id="SSF57845">
    <property type="entry name" value="B-box zinc-binding domain"/>
    <property type="match status" value="1"/>
</dbReference>
<dbReference type="SMART" id="SM00336">
    <property type="entry name" value="BBOX"/>
    <property type="match status" value="1"/>
</dbReference>
<dbReference type="PROSITE" id="PS50089">
    <property type="entry name" value="ZF_RING_2"/>
    <property type="match status" value="1"/>
</dbReference>
<dbReference type="InterPro" id="IPR001258">
    <property type="entry name" value="NHL_repeat"/>
</dbReference>
<evidence type="ECO:0000256" key="4">
    <source>
        <dbReference type="ARBA" id="ARBA00022771"/>
    </source>
</evidence>
<dbReference type="InterPro" id="IPR017907">
    <property type="entry name" value="Znf_RING_CS"/>
</dbReference>
<feature type="repeat" description="NHL" evidence="7">
    <location>
        <begin position="432"/>
        <end position="473"/>
    </location>
</feature>
<evidence type="ECO:0000313" key="11">
    <source>
        <dbReference type="RefSeq" id="XP_013418625.1"/>
    </source>
</evidence>
<evidence type="ECO:0000256" key="2">
    <source>
        <dbReference type="ARBA" id="ARBA00022723"/>
    </source>
</evidence>
<dbReference type="GeneID" id="106179511"/>
<dbReference type="Gene3D" id="3.30.160.60">
    <property type="entry name" value="Classic Zinc Finger"/>
    <property type="match status" value="1"/>
</dbReference>
<keyword evidence="4 6" id="KW-0863">Zinc-finger</keyword>
<dbReference type="SUPFAM" id="SSF101898">
    <property type="entry name" value="NHL repeat"/>
    <property type="match status" value="1"/>
</dbReference>
<evidence type="ECO:0000256" key="3">
    <source>
        <dbReference type="ARBA" id="ARBA00022737"/>
    </source>
</evidence>
<sequence length="608" mass="67567">MAEALAAAFTDNLLTCSICLGEYEDPRVLPCYHTFCYGCICDHFKRTSSPNRTFLCPVCREKIQFPAGGLSHLKKNFVFSKAKDIITQQQAYTGTLDSEQTNVAAVTQANAEMTISCEKHPDNKLKYYCEEDDTIVCGDCASTDHYRHGIVPVEKLANANRNKVKTALVKILPKLNMFKDAVAKETATEREESRLMTASIKKIKEQAKRIRRLVDQREQKLISEVTSAGYIRQKQKEANKDARELHHASLHSACNFAQELITNGSDSDIMIHSKALTERLTAMEKIPVATLDISAKISYTPGKISAAGLEVMLGQVTVQSQPPRTCRLEENLPNPRSAPHPPIFLEKAKCVNNFCPRLKDNKIMYITGLAIDEQHMYIVDRASEKTGVFTHKGQFKFDFKVNSLFDVTVSQTGHLYITSRGDKCVHVYSTRGQHLTTMGCGRLEMLSGVTLNRQGHVMVCDGSNKSIFTFHPYSGQLLNTIPLSMCEDPIYITVNSLNDNIVISDWGSNSVHILSPTGNQLYQYGTYGSGDGQLGYPHGVCTDSYGHIFIAAYYNHKIVALSPQGQFITNIATEDDGLLCPMTVAINPAGQLVVTDEAGKVMTFQYLR</sequence>
<dbReference type="Pfam" id="PF13445">
    <property type="entry name" value="zf-RING_UBOX"/>
    <property type="match status" value="1"/>
</dbReference>
<keyword evidence="10" id="KW-1185">Reference proteome</keyword>